<dbReference type="AlphaFoldDB" id="A0A179F610"/>
<comment type="pathway">
    <text evidence="1">Mycotoxin biosynthesis.</text>
</comment>
<organism evidence="5 6">
    <name type="scientific">Pochonia chlamydosporia 170</name>
    <dbReference type="NCBI Taxonomy" id="1380566"/>
    <lineage>
        <taxon>Eukaryota</taxon>
        <taxon>Fungi</taxon>
        <taxon>Dikarya</taxon>
        <taxon>Ascomycota</taxon>
        <taxon>Pezizomycotina</taxon>
        <taxon>Sordariomycetes</taxon>
        <taxon>Hypocreomycetidae</taxon>
        <taxon>Hypocreales</taxon>
        <taxon>Clavicipitaceae</taxon>
        <taxon>Pochonia</taxon>
    </lineage>
</organism>
<evidence type="ECO:0000256" key="2">
    <source>
        <dbReference type="ARBA" id="ARBA00023002"/>
    </source>
</evidence>
<dbReference type="GO" id="GO:0016491">
    <property type="term" value="F:oxidoreductase activity"/>
    <property type="evidence" value="ECO:0007669"/>
    <property type="project" value="UniProtKB-KW"/>
</dbReference>
<dbReference type="STRING" id="1380566.A0A179F610"/>
<dbReference type="Proteomes" id="UP000078397">
    <property type="component" value="Unassembled WGS sequence"/>
</dbReference>
<evidence type="ECO:0000256" key="4">
    <source>
        <dbReference type="SAM" id="Phobius"/>
    </source>
</evidence>
<evidence type="ECO:0000313" key="6">
    <source>
        <dbReference type="Proteomes" id="UP000078397"/>
    </source>
</evidence>
<dbReference type="OrthoDB" id="3687641at2759"/>
<reference evidence="5 6" key="1">
    <citation type="journal article" date="2016" name="PLoS Pathog.">
        <title>Biosynthesis of antibiotic leucinostatins in bio-control fungus Purpureocillium lilacinum and their inhibition on phytophthora revealed by genome mining.</title>
        <authorList>
            <person name="Wang G."/>
            <person name="Liu Z."/>
            <person name="Lin R."/>
            <person name="Li E."/>
            <person name="Mao Z."/>
            <person name="Ling J."/>
            <person name="Yang Y."/>
            <person name="Yin W.B."/>
            <person name="Xie B."/>
        </authorList>
    </citation>
    <scope>NUCLEOTIDE SEQUENCE [LARGE SCALE GENOMIC DNA]</scope>
    <source>
        <strain evidence="5">170</strain>
    </source>
</reference>
<keyword evidence="6" id="KW-1185">Reference proteome</keyword>
<dbReference type="EMBL" id="LSBJ02000008">
    <property type="protein sequence ID" value="OAQ60771.1"/>
    <property type="molecule type" value="Genomic_DNA"/>
</dbReference>
<evidence type="ECO:0000256" key="1">
    <source>
        <dbReference type="ARBA" id="ARBA00004685"/>
    </source>
</evidence>
<comment type="similarity">
    <text evidence="3">Belongs to the ustYa family.</text>
</comment>
<proteinExistence type="inferred from homology"/>
<keyword evidence="2" id="KW-0560">Oxidoreductase</keyword>
<keyword evidence="4" id="KW-0812">Transmembrane</keyword>
<dbReference type="PANTHER" id="PTHR33365:SF11">
    <property type="entry name" value="TAT PATHWAY SIGNAL SEQUENCE"/>
    <property type="match status" value="1"/>
</dbReference>
<accession>A0A179F610</accession>
<dbReference type="GeneID" id="28849825"/>
<dbReference type="GO" id="GO:0043386">
    <property type="term" value="P:mycotoxin biosynthetic process"/>
    <property type="evidence" value="ECO:0007669"/>
    <property type="project" value="InterPro"/>
</dbReference>
<keyword evidence="4" id="KW-1133">Transmembrane helix</keyword>
<dbReference type="InterPro" id="IPR021765">
    <property type="entry name" value="UstYa-like"/>
</dbReference>
<evidence type="ECO:0000256" key="3">
    <source>
        <dbReference type="ARBA" id="ARBA00035112"/>
    </source>
</evidence>
<dbReference type="KEGG" id="pchm:VFPPC_06865"/>
<feature type="transmembrane region" description="Helical" evidence="4">
    <location>
        <begin position="100"/>
        <end position="121"/>
    </location>
</feature>
<protein>
    <submittedName>
        <fullName evidence="5">Uncharacterized protein</fullName>
    </submittedName>
</protein>
<evidence type="ECO:0000313" key="5">
    <source>
        <dbReference type="EMBL" id="OAQ60771.1"/>
    </source>
</evidence>
<comment type="caution">
    <text evidence="5">The sequence shown here is derived from an EMBL/GenBank/DDBJ whole genome shotgun (WGS) entry which is preliminary data.</text>
</comment>
<dbReference type="RefSeq" id="XP_018138649.1">
    <property type="nucleotide sequence ID" value="XM_018285831.1"/>
</dbReference>
<gene>
    <name evidence="5" type="ORF">VFPPC_06865</name>
</gene>
<name>A0A179F610_METCM</name>
<sequence>MGYSAYARLPSPSLNNLPRLTNLEKLAKNQSTIRDCAYEHPRFHLDFPSFPYFPVDGKMGLRVSDADEEDVDSMDSLLLVDEKQFSHPKRSRRCNIQSDASLVIIGVCLGFILTGSIYLMISFGKQSHPRLALISVQFSKNDDFQNISHSHDQNWENLLTENNGFFFEKNRKTGQMEAFGISMFHQLHCLTILRTGLQKQTLANELAHQTTEAHESRNDRYSAAELPHLLHCMDYLRQVRRLVIL</sequence>
<dbReference type="Pfam" id="PF11807">
    <property type="entry name" value="UstYa"/>
    <property type="match status" value="1"/>
</dbReference>
<keyword evidence="4" id="KW-0472">Membrane</keyword>
<dbReference type="PANTHER" id="PTHR33365">
    <property type="entry name" value="YALI0B05434P"/>
    <property type="match status" value="1"/>
</dbReference>